<evidence type="ECO:0000256" key="7">
    <source>
        <dbReference type="ARBA" id="ARBA00023136"/>
    </source>
</evidence>
<feature type="domain" description="Sulfatase N-terminal" evidence="9">
    <location>
        <begin position="505"/>
        <end position="803"/>
    </location>
</feature>
<dbReference type="InterPro" id="IPR058130">
    <property type="entry name" value="PEA_transf_C"/>
</dbReference>
<dbReference type="InterPro" id="IPR040423">
    <property type="entry name" value="PEA_transferase"/>
</dbReference>
<keyword evidence="13" id="KW-1185">Reference proteome</keyword>
<feature type="transmembrane region" description="Helical" evidence="8">
    <location>
        <begin position="89"/>
        <end position="108"/>
    </location>
</feature>
<evidence type="ECO:0000313" key="13">
    <source>
        <dbReference type="Proteomes" id="UP001184230"/>
    </source>
</evidence>
<dbReference type="PANTHER" id="PTHR30443">
    <property type="entry name" value="INNER MEMBRANE PROTEIN"/>
    <property type="match status" value="1"/>
</dbReference>
<feature type="transmembrane region" description="Helical" evidence="8">
    <location>
        <begin position="314"/>
        <end position="339"/>
    </location>
</feature>
<feature type="transmembrane region" description="Helical" evidence="8">
    <location>
        <begin position="387"/>
        <end position="408"/>
    </location>
</feature>
<gene>
    <name evidence="12" type="ORF">J2739_005168</name>
</gene>
<dbReference type="SUPFAM" id="SSF53649">
    <property type="entry name" value="Alkaline phosphatase-like"/>
    <property type="match status" value="1"/>
</dbReference>
<accession>A0ABU1NLQ0</accession>
<dbReference type="CDD" id="cd03396">
    <property type="entry name" value="PAP2_like_6"/>
    <property type="match status" value="1"/>
</dbReference>
<evidence type="ECO:0000259" key="10">
    <source>
        <dbReference type="Pfam" id="PF01569"/>
    </source>
</evidence>
<keyword evidence="2" id="KW-1003">Cell membrane</keyword>
<feature type="transmembrane region" description="Helical" evidence="8">
    <location>
        <begin position="420"/>
        <end position="442"/>
    </location>
</feature>
<keyword evidence="5 8" id="KW-0812">Transmembrane</keyword>
<feature type="transmembrane region" description="Helical" evidence="8">
    <location>
        <begin position="60"/>
        <end position="77"/>
    </location>
</feature>
<dbReference type="Pfam" id="PF08019">
    <property type="entry name" value="EptA_B_N"/>
    <property type="match status" value="1"/>
</dbReference>
<evidence type="ECO:0000256" key="5">
    <source>
        <dbReference type="ARBA" id="ARBA00022692"/>
    </source>
</evidence>
<dbReference type="Gene3D" id="3.40.720.10">
    <property type="entry name" value="Alkaline Phosphatase, subunit A"/>
    <property type="match status" value="1"/>
</dbReference>
<name>A0ABU1NLQ0_9BURK</name>
<dbReference type="InterPro" id="IPR036938">
    <property type="entry name" value="PAP2/HPO_sf"/>
</dbReference>
<feature type="transmembrane region" description="Helical" evidence="8">
    <location>
        <begin position="143"/>
        <end position="161"/>
    </location>
</feature>
<evidence type="ECO:0000256" key="2">
    <source>
        <dbReference type="ARBA" id="ARBA00022475"/>
    </source>
</evidence>
<dbReference type="SUPFAM" id="SSF48317">
    <property type="entry name" value="Acid phosphatase/Vanadium-dependent haloperoxidase"/>
    <property type="match status" value="1"/>
</dbReference>
<evidence type="ECO:0000256" key="3">
    <source>
        <dbReference type="ARBA" id="ARBA00022519"/>
    </source>
</evidence>
<dbReference type="Proteomes" id="UP001184230">
    <property type="component" value="Unassembled WGS sequence"/>
</dbReference>
<dbReference type="CDD" id="cd16017">
    <property type="entry name" value="LptA"/>
    <property type="match status" value="1"/>
</dbReference>
<feature type="domain" description="Phosphatidic acid phosphatase type 2/haloperoxidase" evidence="10">
    <location>
        <begin position="90"/>
        <end position="212"/>
    </location>
</feature>
<keyword evidence="3" id="KW-0997">Cell inner membrane</keyword>
<dbReference type="Pfam" id="PF01569">
    <property type="entry name" value="PAP2"/>
    <property type="match status" value="1"/>
</dbReference>
<dbReference type="InterPro" id="IPR000326">
    <property type="entry name" value="PAP2/HPO"/>
</dbReference>
<dbReference type="EMBL" id="JAVDRF010000016">
    <property type="protein sequence ID" value="MDR6539372.1"/>
    <property type="molecule type" value="Genomic_DNA"/>
</dbReference>
<comment type="caution">
    <text evidence="12">The sequence shown here is derived from an EMBL/GenBank/DDBJ whole genome shotgun (WGS) entry which is preliminary data.</text>
</comment>
<evidence type="ECO:0000256" key="6">
    <source>
        <dbReference type="ARBA" id="ARBA00022989"/>
    </source>
</evidence>
<feature type="domain" description="Phosphoethanolamine transferase N-terminal" evidence="11">
    <location>
        <begin position="328"/>
        <end position="473"/>
    </location>
</feature>
<sequence>MFRSLLARPLAWTLLAFLLLLLWDASGLDLALARLAGTPTGFPLRDNGFLVHMMHEGARALSWLLLIALFAAIRWPVGVLRRLRTGERVQLAFTVLAGVLVVTLVKQASTTSCPWDLKAFGGMARHVSHWAWGVRDGGPGGCFPAGHASAGFAFVGGWFALRRSAPAAARAWLAGALAAGLLLGLAQQLRGAHYMSHTLWTGWLCWSTALAIDALMGLTRSRRPDMAIAGSVPEPDESTPGRSSVFPSDHAVAAPRVQAPAEEAASSPWQRIDAWLTRPRSARQVVVWLSVYLAVAANWPLWAELARIGGAPSVYLPTIATMALFTVCGMVALLAFSAWSRWMKPLWFAVVLVAAVAQHFMSSYHAVMDPSMLANAVQTDMHEASDLLGWRLLVHMLLVAALPGWALWRMRVLPMRLWSHAWRNAALLLAAVSLAAGGALAMNRQVAPLMRNNVHLRYMMNPLASLYSVGAVALKPLLKHSRKLVPVTAGTALGASYAAQARPQLFVLVVGETARADHFGLNGYVRDTTPALAAHKVLSWRDVHSCGTNTLASVPCMFSPLGKAGYEARKDDYENLMDVLQAAGLAVFWLDNQPGGCKGVCDRIPHASAFDPLAPAVKSALCDGDECLDDVMLRGLDDRLAALPPERRAKGVVLVMHQMGSHGPAYYKRSSPDAKRFLPECKTNALAECSHAELVNGFDNSIAYTDRFLGKTIDWLQAQSGRYDPALLYLSDHGESLGEYGLFLHGVPYSFAPEVQKHIPMVMWFGARTAERAGLSRHCMESGLDAPLTHDNLYHTVLGLMDVKTPSYKAGLDALASCRSPG</sequence>
<keyword evidence="7 8" id="KW-0472">Membrane</keyword>
<dbReference type="PANTHER" id="PTHR30443:SF0">
    <property type="entry name" value="PHOSPHOETHANOLAMINE TRANSFERASE EPTA"/>
    <property type="match status" value="1"/>
</dbReference>
<feature type="transmembrane region" description="Helical" evidence="8">
    <location>
        <begin position="168"/>
        <end position="186"/>
    </location>
</feature>
<dbReference type="GO" id="GO:0016740">
    <property type="term" value="F:transferase activity"/>
    <property type="evidence" value="ECO:0007669"/>
    <property type="project" value="UniProtKB-KW"/>
</dbReference>
<comment type="subcellular location">
    <subcellularLocation>
        <location evidence="1">Cell inner membrane</location>
        <topology evidence="1">Multi-pass membrane protein</topology>
    </subcellularLocation>
</comment>
<evidence type="ECO:0000256" key="8">
    <source>
        <dbReference type="SAM" id="Phobius"/>
    </source>
</evidence>
<evidence type="ECO:0000256" key="1">
    <source>
        <dbReference type="ARBA" id="ARBA00004429"/>
    </source>
</evidence>
<dbReference type="EC" id="2.7.8.-" evidence="12"/>
<dbReference type="NCBIfam" id="NF028537">
    <property type="entry name" value="P_eth_NH2_trans"/>
    <property type="match status" value="1"/>
</dbReference>
<evidence type="ECO:0000259" key="11">
    <source>
        <dbReference type="Pfam" id="PF08019"/>
    </source>
</evidence>
<evidence type="ECO:0000256" key="4">
    <source>
        <dbReference type="ARBA" id="ARBA00022679"/>
    </source>
</evidence>
<keyword evidence="6 8" id="KW-1133">Transmembrane helix</keyword>
<organism evidence="12 13">
    <name type="scientific">Variovorax soli</name>
    <dbReference type="NCBI Taxonomy" id="376815"/>
    <lineage>
        <taxon>Bacteria</taxon>
        <taxon>Pseudomonadati</taxon>
        <taxon>Pseudomonadota</taxon>
        <taxon>Betaproteobacteria</taxon>
        <taxon>Burkholderiales</taxon>
        <taxon>Comamonadaceae</taxon>
        <taxon>Variovorax</taxon>
    </lineage>
</organism>
<dbReference type="InterPro" id="IPR017850">
    <property type="entry name" value="Alkaline_phosphatase_core_sf"/>
</dbReference>
<dbReference type="Pfam" id="PF00884">
    <property type="entry name" value="Sulfatase"/>
    <property type="match status" value="1"/>
</dbReference>
<feature type="transmembrane region" description="Helical" evidence="8">
    <location>
        <begin position="285"/>
        <end position="302"/>
    </location>
</feature>
<feature type="transmembrane region" description="Helical" evidence="8">
    <location>
        <begin position="346"/>
        <end position="367"/>
    </location>
</feature>
<dbReference type="InterPro" id="IPR012549">
    <property type="entry name" value="EptA-like_N"/>
</dbReference>
<proteinExistence type="predicted"/>
<protein>
    <submittedName>
        <fullName evidence="12">Lipid A ethanolaminephosphotransferase</fullName>
        <ecNumber evidence="12">2.7.8.-</ecNumber>
    </submittedName>
</protein>
<reference evidence="12 13" key="1">
    <citation type="submission" date="2023-07" db="EMBL/GenBank/DDBJ databases">
        <title>Sorghum-associated microbial communities from plants grown in Nebraska, USA.</title>
        <authorList>
            <person name="Schachtman D."/>
        </authorList>
    </citation>
    <scope>NUCLEOTIDE SEQUENCE [LARGE SCALE GENOMIC DNA]</scope>
    <source>
        <strain evidence="12 13">DS1781</strain>
    </source>
</reference>
<feature type="transmembrane region" description="Helical" evidence="8">
    <location>
        <begin position="198"/>
        <end position="218"/>
    </location>
</feature>
<evidence type="ECO:0000313" key="12">
    <source>
        <dbReference type="EMBL" id="MDR6539372.1"/>
    </source>
</evidence>
<dbReference type="InterPro" id="IPR000917">
    <property type="entry name" value="Sulfatase_N"/>
</dbReference>
<evidence type="ECO:0000259" key="9">
    <source>
        <dbReference type="Pfam" id="PF00884"/>
    </source>
</evidence>
<keyword evidence="4 12" id="KW-0808">Transferase</keyword>